<protein>
    <submittedName>
        <fullName evidence="3">Phage tail tape measure protein, TP901 family</fullName>
    </submittedName>
</protein>
<evidence type="ECO:0000313" key="3">
    <source>
        <dbReference type="EMBL" id="EFB76074.1"/>
    </source>
</evidence>
<proteinExistence type="predicted"/>
<dbReference type="eggNOG" id="COG5412">
    <property type="taxonomic scope" value="Bacteria"/>
</dbReference>
<dbReference type="STRING" id="411471.SUBVAR_05860"/>
<feature type="domain" description="Phage tail tape measure protein" evidence="2">
    <location>
        <begin position="206"/>
        <end position="400"/>
    </location>
</feature>
<evidence type="ECO:0000259" key="2">
    <source>
        <dbReference type="Pfam" id="PF10145"/>
    </source>
</evidence>
<feature type="transmembrane region" description="Helical" evidence="1">
    <location>
        <begin position="490"/>
        <end position="515"/>
    </location>
</feature>
<name>D1PND9_9FIRM</name>
<feature type="transmembrane region" description="Helical" evidence="1">
    <location>
        <begin position="522"/>
        <end position="543"/>
    </location>
</feature>
<dbReference type="eggNOG" id="COG5280">
    <property type="taxonomic scope" value="Bacteria"/>
</dbReference>
<feature type="transmembrane region" description="Helical" evidence="1">
    <location>
        <begin position="578"/>
        <end position="602"/>
    </location>
</feature>
<comment type="caution">
    <text evidence="3">The sequence shown here is derived from an EMBL/GenBank/DDBJ whole genome shotgun (WGS) entry which is preliminary data.</text>
</comment>
<feature type="transmembrane region" description="Helical" evidence="1">
    <location>
        <begin position="683"/>
        <end position="707"/>
    </location>
</feature>
<dbReference type="Proteomes" id="UP000003438">
    <property type="component" value="Unassembled WGS sequence"/>
</dbReference>
<dbReference type="RefSeq" id="WP_007047234.1">
    <property type="nucleotide sequence ID" value="NZ_GG704769.1"/>
</dbReference>
<dbReference type="Pfam" id="PF10145">
    <property type="entry name" value="PhageMin_Tail"/>
    <property type="match status" value="1"/>
</dbReference>
<evidence type="ECO:0000256" key="1">
    <source>
        <dbReference type="SAM" id="Phobius"/>
    </source>
</evidence>
<feature type="transmembrane region" description="Helical" evidence="1">
    <location>
        <begin position="719"/>
        <end position="739"/>
    </location>
</feature>
<dbReference type="NCBIfam" id="TIGR01760">
    <property type="entry name" value="tape_meas_TP901"/>
    <property type="match status" value="1"/>
</dbReference>
<keyword evidence="1" id="KW-0812">Transmembrane</keyword>
<feature type="transmembrane region" description="Helical" evidence="1">
    <location>
        <begin position="656"/>
        <end position="677"/>
    </location>
</feature>
<reference evidence="3" key="1">
    <citation type="submission" date="2009-12" db="EMBL/GenBank/DDBJ databases">
        <authorList>
            <person name="Weinstock G."/>
            <person name="Sodergren E."/>
            <person name="Clifton S."/>
            <person name="Fulton L."/>
            <person name="Fulton B."/>
            <person name="Courtney L."/>
            <person name="Fronick C."/>
            <person name="Harrison M."/>
            <person name="Strong C."/>
            <person name="Farmer C."/>
            <person name="Delahaunty K."/>
            <person name="Markovic C."/>
            <person name="Hall O."/>
            <person name="Minx P."/>
            <person name="Tomlinson C."/>
            <person name="Mitreva M."/>
            <person name="Nelson J."/>
            <person name="Hou S."/>
            <person name="Wollam A."/>
            <person name="Pepin K.H."/>
            <person name="Johnson M."/>
            <person name="Bhonagiri V."/>
            <person name="Nash W.E."/>
            <person name="Warren W."/>
            <person name="Chinwalla A."/>
            <person name="Mardis E.R."/>
            <person name="Wilson R.K."/>
        </authorList>
    </citation>
    <scope>NUCLEOTIDE SEQUENCE [LARGE SCALE GENOMIC DNA]</scope>
    <source>
        <strain evidence="3">DSM 15176</strain>
    </source>
</reference>
<dbReference type="InterPro" id="IPR010090">
    <property type="entry name" value="Phage_tape_meas"/>
</dbReference>
<dbReference type="EMBL" id="ACBY02000023">
    <property type="protein sequence ID" value="EFB76074.1"/>
    <property type="molecule type" value="Genomic_DNA"/>
</dbReference>
<accession>D1PND9</accession>
<sequence>MADRIKGITVVLGGDTKGLSKALSGVNKDINSTQKQLKDVEKLLKLDPTNTELLAQKQRLLGDAVALTKGKLDSLKEAEKQVQQQFERGEVSQAQYDALQREIVSTENQLKSLQTQAKTTNTVVGKIGDAAKAVADGTNDLADSIDNLNGKAKVASAAVVGGGTLAVKTVSDVDSAVGSFLAQTGAAESQTEDWKQALENIYKENYGENFEDIANSMATVQKTLDDVDPSNIELLTEDAIALRDTFGYEVNESTRAAKALMDNFGVSAHQAFNLIATGAQNGLDYSGELLDTISEYSVQFGKVGFSADDFFNIMQSGSQNSAFNLDKVGDAIKELSIRVIDGSDTTQQGFDLIGLNADEMAKKFAQGGDTARKAFDQTIAALAAMEDPVQQNIAGVDLFGTMWEDLGSTATLALGDISDSAYAAKDNLEEIKEEKYENLINDLQEVGRTIRLDILTPLGEQLMPIIDEIVGNISELVAAFAGMSDEQQKVVVAVGAVIAALPALLTFVGGFLNVIGTVSSGIALFTGAITTAPAAATGFAAVLKVIATVFGGIATVIGAVVSGIISFVGLIGSGIAAAAGVISSVVTTLFTFITGTVIPGIITALQGLFAFIVANPIVITIAAIIAAVVGLAVIINQNAAAITAALQAVNDFLQNVFAINWTMIFGPILGETINAFIANLQNLWNSIYTILGGIITFVTGVFAGNWTQAWNGIKQIFKGVFYSLIAIAKAPLNAIIGMINGVIGGINAMIDGLNSISIDVPDEIPGVGGMHLGFDIPNLGTLPYLAKGGTVLSGSAIVGEAGPELLTVGPGGTVVQPLTTSQKSVAPGRAITIERMNFYGYTPQDGRSLAKTIDIELGKLM</sequence>
<evidence type="ECO:0000313" key="4">
    <source>
        <dbReference type="Proteomes" id="UP000003438"/>
    </source>
</evidence>
<keyword evidence="1" id="KW-0472">Membrane</keyword>
<feature type="transmembrane region" description="Helical" evidence="1">
    <location>
        <begin position="549"/>
        <end position="571"/>
    </location>
</feature>
<keyword evidence="4" id="KW-1185">Reference proteome</keyword>
<dbReference type="OrthoDB" id="1677957at2"/>
<organism evidence="3 4">
    <name type="scientific">Subdoligranulum variabile DSM 15176</name>
    <dbReference type="NCBI Taxonomy" id="411471"/>
    <lineage>
        <taxon>Bacteria</taxon>
        <taxon>Bacillati</taxon>
        <taxon>Bacillota</taxon>
        <taxon>Clostridia</taxon>
        <taxon>Eubacteriales</taxon>
        <taxon>Oscillospiraceae</taxon>
        <taxon>Subdoligranulum</taxon>
    </lineage>
</organism>
<keyword evidence="1" id="KW-1133">Transmembrane helix</keyword>
<dbReference type="HOGENOM" id="CLU_002005_4_1_9"/>
<gene>
    <name evidence="3" type="ORF">SUBVAR_05860</name>
</gene>
<dbReference type="AlphaFoldDB" id="D1PND9"/>
<feature type="transmembrane region" description="Helical" evidence="1">
    <location>
        <begin position="608"/>
        <end position="635"/>
    </location>
</feature>